<dbReference type="PATRIC" id="fig|1029756.8.peg.202"/>
<keyword evidence="5" id="KW-0862">Zinc</keyword>
<dbReference type="PANTHER" id="PTHR39188:SF3">
    <property type="entry name" value="STAGE IV SPORULATION PROTEIN FB"/>
    <property type="match status" value="1"/>
</dbReference>
<feature type="transmembrane region" description="Helical" evidence="7">
    <location>
        <begin position="324"/>
        <end position="355"/>
    </location>
</feature>
<feature type="transmembrane region" description="Helical" evidence="7">
    <location>
        <begin position="376"/>
        <end position="396"/>
    </location>
</feature>
<keyword evidence="4" id="KW-0378">Hydrolase</keyword>
<name>V5SG20_9HYPH</name>
<comment type="cofactor">
    <cofactor evidence="1">
        <name>Zn(2+)</name>
        <dbReference type="ChEBI" id="CHEBI:29105"/>
    </cofactor>
</comment>
<evidence type="ECO:0008006" key="10">
    <source>
        <dbReference type="Google" id="ProtNLM"/>
    </source>
</evidence>
<dbReference type="SUPFAM" id="SSF55961">
    <property type="entry name" value="Bet v1-like"/>
    <property type="match status" value="1"/>
</dbReference>
<dbReference type="HOGENOM" id="CLU_694030_0_0_5"/>
<dbReference type="EMBL" id="CP006912">
    <property type="protein sequence ID" value="AHB49806.1"/>
    <property type="molecule type" value="Genomic_DNA"/>
</dbReference>
<protein>
    <recommendedName>
        <fullName evidence="10">Peptidase M50</fullName>
    </recommendedName>
</protein>
<proteinExistence type="inferred from homology"/>
<dbReference type="GO" id="GO:0006508">
    <property type="term" value="P:proteolysis"/>
    <property type="evidence" value="ECO:0007669"/>
    <property type="project" value="UniProtKB-KW"/>
</dbReference>
<keyword evidence="3" id="KW-0645">Protease</keyword>
<evidence type="ECO:0000256" key="7">
    <source>
        <dbReference type="SAM" id="Phobius"/>
    </source>
</evidence>
<feature type="transmembrane region" description="Helical" evidence="7">
    <location>
        <begin position="286"/>
        <end position="304"/>
    </location>
</feature>
<evidence type="ECO:0000256" key="6">
    <source>
        <dbReference type="ARBA" id="ARBA00023049"/>
    </source>
</evidence>
<accession>V5SG20</accession>
<evidence type="ECO:0000256" key="4">
    <source>
        <dbReference type="ARBA" id="ARBA00022801"/>
    </source>
</evidence>
<evidence type="ECO:0000256" key="2">
    <source>
        <dbReference type="ARBA" id="ARBA00007931"/>
    </source>
</evidence>
<feature type="transmembrane region" description="Helical" evidence="7">
    <location>
        <begin position="223"/>
        <end position="243"/>
    </location>
</feature>
<dbReference type="Proteomes" id="UP000018542">
    <property type="component" value="Chromosome"/>
</dbReference>
<gene>
    <name evidence="8" type="ORF">W911_00940</name>
</gene>
<evidence type="ECO:0000256" key="5">
    <source>
        <dbReference type="ARBA" id="ARBA00022833"/>
    </source>
</evidence>
<dbReference type="KEGG" id="hni:W911_00940"/>
<evidence type="ECO:0000256" key="3">
    <source>
        <dbReference type="ARBA" id="ARBA00022670"/>
    </source>
</evidence>
<reference evidence="8 9" key="1">
    <citation type="journal article" date="2014" name="Genome Announc.">
        <title>Complete Genome Sequence of Hyphomicrobium nitrativorans Strain NL23, a Denitrifying Bacterium Isolated from Biofilm of a Methanol-Fed Denitrification System Treating Seawater at the Montreal Biodome.</title>
        <authorList>
            <person name="Martineau C."/>
            <person name="Villeneuve C."/>
            <person name="Mauffrey F."/>
            <person name="Villemur R."/>
        </authorList>
    </citation>
    <scope>NUCLEOTIDE SEQUENCE [LARGE SCALE GENOMIC DNA]</scope>
    <source>
        <strain evidence="8">NL23</strain>
    </source>
</reference>
<feature type="transmembrane region" description="Helical" evidence="7">
    <location>
        <begin position="180"/>
        <end position="211"/>
    </location>
</feature>
<feature type="transmembrane region" description="Helical" evidence="7">
    <location>
        <begin position="255"/>
        <end position="274"/>
    </location>
</feature>
<keyword evidence="7" id="KW-0472">Membrane</keyword>
<dbReference type="AlphaFoldDB" id="V5SG20"/>
<keyword evidence="9" id="KW-1185">Reference proteome</keyword>
<dbReference type="RefSeq" id="WP_023785633.1">
    <property type="nucleotide sequence ID" value="NC_022997.1"/>
</dbReference>
<evidence type="ECO:0000256" key="1">
    <source>
        <dbReference type="ARBA" id="ARBA00001947"/>
    </source>
</evidence>
<dbReference type="STRING" id="1029756.W911_00940"/>
<keyword evidence="7" id="KW-1133">Transmembrane helix</keyword>
<keyword evidence="6" id="KW-0482">Metalloprotease</keyword>
<dbReference type="InterPro" id="IPR023393">
    <property type="entry name" value="START-like_dom_sf"/>
</dbReference>
<comment type="similarity">
    <text evidence="2">Belongs to the peptidase M50B family.</text>
</comment>
<dbReference type="PANTHER" id="PTHR39188">
    <property type="entry name" value="MEMBRANE-ASSOCIATED ZINC METALLOPROTEASE M50B"/>
    <property type="match status" value="1"/>
</dbReference>
<dbReference type="OrthoDB" id="9781963at2"/>
<organism evidence="8 9">
    <name type="scientific">Hyphomicrobium nitrativorans NL23</name>
    <dbReference type="NCBI Taxonomy" id="1029756"/>
    <lineage>
        <taxon>Bacteria</taxon>
        <taxon>Pseudomonadati</taxon>
        <taxon>Pseudomonadota</taxon>
        <taxon>Alphaproteobacteria</taxon>
        <taxon>Hyphomicrobiales</taxon>
        <taxon>Hyphomicrobiaceae</taxon>
        <taxon>Hyphomicrobium</taxon>
    </lineage>
</organism>
<dbReference type="Gene3D" id="3.30.530.20">
    <property type="match status" value="1"/>
</dbReference>
<evidence type="ECO:0000313" key="9">
    <source>
        <dbReference type="Proteomes" id="UP000018542"/>
    </source>
</evidence>
<sequence>MSFLSDLFWSLYFLLRGLADVVLRRRRRRYVSATHIRAPREVVWNAVTASSITFDGLVPIEIATDPSPDSSNVYTANVRVGDADIPMAYREIERRPPEGLVIEMLKEGSDPSVVPGSDYFFACTLKEKDRGTELTSVHEITHETFMGRILVPLGARQNGRRLRAYCEAEVGAPPRSTNKYLAAFVTGALTYASFSYLFDGVFAAYLLLILLIHEAGHAIAMRWVGLPVQGIYFVPFMGGVAVAAAPHENESERGFVALMGPGLSLIPTALFLLAGALTGEHALNQLALVSAILNGFNLAPVLPLDGGHVMESALSGADPELVSIVNVLALIVGLGVALHFQLYGLMALLLLVSPLMINVGRKGRGMDPITPAGRNWLVAGYLATVAFYVAVVTHLLG</sequence>
<dbReference type="GO" id="GO:0008237">
    <property type="term" value="F:metallopeptidase activity"/>
    <property type="evidence" value="ECO:0007669"/>
    <property type="project" value="UniProtKB-KW"/>
</dbReference>
<evidence type="ECO:0000313" key="8">
    <source>
        <dbReference type="EMBL" id="AHB49806.1"/>
    </source>
</evidence>
<keyword evidence="7" id="KW-0812">Transmembrane</keyword>